<dbReference type="EMBL" id="CP043494">
    <property type="protein sequence ID" value="WNG51997.1"/>
    <property type="molecule type" value="Genomic_DNA"/>
</dbReference>
<dbReference type="Proteomes" id="UP001611383">
    <property type="component" value="Chromosome"/>
</dbReference>
<protein>
    <recommendedName>
        <fullName evidence="3">Esterase</fullName>
    </recommendedName>
</protein>
<dbReference type="SUPFAM" id="SSF81296">
    <property type="entry name" value="E set domains"/>
    <property type="match status" value="1"/>
</dbReference>
<evidence type="ECO:0000313" key="2">
    <source>
        <dbReference type="Proteomes" id="UP001611383"/>
    </source>
</evidence>
<sequence>MEQSPRREGERMRLAVLLLCLVVSTASFADERFTGFDHFVSQYQSARAEARPELTRAFVEWQQAHGGFPIVEPTGHAVFFYVGTGQEKDVRLIGEFRRAGYYNHAWDPAGVPLVRAAEGGAVFFTRLSFEKDARLEYKFVIDGAEKPDPLNPRTYDGAIVGVVSEVSMPGYVPPREAVAREDVPKGSLHVVEEPWATPKVTIYLPAKYDAAKRYPVIYTPDGAAWINHLKLPIILDNLIAEGSIEPVIAVMTDPTADRSNWYQFNPDYLSYLEKVVAYVDSHYSTRARAEDRLHLGTSAGGRIALYVGLERPQLFRNVALLSPSLMGPPSYYEPWFSRRRRPNPKLRIWLSAGSYEGYIVQDTQMLETYFKSVGLKPKTVYTHQGHSLGAWRYLAPDVLRYFLGTKPR</sequence>
<evidence type="ECO:0008006" key="3">
    <source>
        <dbReference type="Google" id="ProtNLM"/>
    </source>
</evidence>
<name>A0ABY9X9C9_9BACT</name>
<dbReference type="InterPro" id="IPR014756">
    <property type="entry name" value="Ig_E-set"/>
</dbReference>
<dbReference type="InterPro" id="IPR013783">
    <property type="entry name" value="Ig-like_fold"/>
</dbReference>
<dbReference type="Pfam" id="PF00756">
    <property type="entry name" value="Esterase"/>
    <property type="match status" value="1"/>
</dbReference>
<organism evidence="1 2">
    <name type="scientific">Archangium minus</name>
    <dbReference type="NCBI Taxonomy" id="83450"/>
    <lineage>
        <taxon>Bacteria</taxon>
        <taxon>Pseudomonadati</taxon>
        <taxon>Myxococcota</taxon>
        <taxon>Myxococcia</taxon>
        <taxon>Myxococcales</taxon>
        <taxon>Cystobacterineae</taxon>
        <taxon>Archangiaceae</taxon>
        <taxon>Archangium</taxon>
    </lineage>
</organism>
<dbReference type="PANTHER" id="PTHR48098">
    <property type="entry name" value="ENTEROCHELIN ESTERASE-RELATED"/>
    <property type="match status" value="1"/>
</dbReference>
<dbReference type="SUPFAM" id="SSF53474">
    <property type="entry name" value="alpha/beta-Hydrolases"/>
    <property type="match status" value="1"/>
</dbReference>
<dbReference type="PANTHER" id="PTHR48098:SF6">
    <property type="entry name" value="FERRI-BACILLIBACTIN ESTERASE BESA"/>
    <property type="match status" value="1"/>
</dbReference>
<dbReference type="InterPro" id="IPR050583">
    <property type="entry name" value="Mycobacterial_A85_antigen"/>
</dbReference>
<proteinExistence type="predicted"/>
<keyword evidence="2" id="KW-1185">Reference proteome</keyword>
<reference evidence="1 2" key="1">
    <citation type="submission" date="2019-08" db="EMBL/GenBank/DDBJ databases">
        <title>Archangium and Cystobacter genomes.</title>
        <authorList>
            <person name="Chen I.-C.K."/>
            <person name="Wielgoss S."/>
        </authorList>
    </citation>
    <scope>NUCLEOTIDE SEQUENCE [LARGE SCALE GENOMIC DNA]</scope>
    <source>
        <strain evidence="1 2">Cbm 6</strain>
    </source>
</reference>
<accession>A0ABY9X9C9</accession>
<dbReference type="Gene3D" id="3.40.50.1820">
    <property type="entry name" value="alpha/beta hydrolase"/>
    <property type="match status" value="1"/>
</dbReference>
<gene>
    <name evidence="1" type="ORF">F0U60_53745</name>
</gene>
<dbReference type="InterPro" id="IPR000801">
    <property type="entry name" value="Esterase-like"/>
</dbReference>
<dbReference type="InterPro" id="IPR029058">
    <property type="entry name" value="AB_hydrolase_fold"/>
</dbReference>
<evidence type="ECO:0000313" key="1">
    <source>
        <dbReference type="EMBL" id="WNG51997.1"/>
    </source>
</evidence>
<dbReference type="Gene3D" id="2.60.40.10">
    <property type="entry name" value="Immunoglobulins"/>
    <property type="match status" value="1"/>
</dbReference>